<keyword evidence="9" id="KW-1185">Reference proteome</keyword>
<keyword evidence="3" id="KW-0408">Iron</keyword>
<dbReference type="SUPFAM" id="SSF50022">
    <property type="entry name" value="ISP domain"/>
    <property type="match status" value="1"/>
</dbReference>
<keyword evidence="1" id="KW-0001">2Fe-2S</keyword>
<evidence type="ECO:0000256" key="5">
    <source>
        <dbReference type="ARBA" id="ARBA00023157"/>
    </source>
</evidence>
<evidence type="ECO:0000256" key="3">
    <source>
        <dbReference type="ARBA" id="ARBA00023004"/>
    </source>
</evidence>
<evidence type="ECO:0000256" key="2">
    <source>
        <dbReference type="ARBA" id="ARBA00022723"/>
    </source>
</evidence>
<keyword evidence="2" id="KW-0479">Metal-binding</keyword>
<sequence length="172" mass="19436">MSDKEKQQVSRRQFLNYTLMGVGGFLVSATVAPMIRFAIDPVLKVGAEQEMVPVGDISEFGKEYKRVDFKLLIKDGWTEYERLYSAWVRVLDNGEVQALSPVCKHLGCTVQWDTNDDYPNHFFCPCHNGLYDENGINIPGTPPIAPLDVYQYEVGEDGKLYLGRAVPREELG</sequence>
<evidence type="ECO:0000313" key="9">
    <source>
        <dbReference type="Proteomes" id="UP001232445"/>
    </source>
</evidence>
<evidence type="ECO:0000259" key="7">
    <source>
        <dbReference type="PROSITE" id="PS51296"/>
    </source>
</evidence>
<dbReference type="InterPro" id="IPR017941">
    <property type="entry name" value="Rieske_2Fe-2S"/>
</dbReference>
<dbReference type="GO" id="GO:0016491">
    <property type="term" value="F:oxidoreductase activity"/>
    <property type="evidence" value="ECO:0007669"/>
    <property type="project" value="UniProtKB-KW"/>
</dbReference>
<feature type="transmembrane region" description="Helical" evidence="6">
    <location>
        <begin position="14"/>
        <end position="35"/>
    </location>
</feature>
<dbReference type="CDD" id="cd03467">
    <property type="entry name" value="Rieske"/>
    <property type="match status" value="1"/>
</dbReference>
<evidence type="ECO:0000256" key="1">
    <source>
        <dbReference type="ARBA" id="ARBA00022714"/>
    </source>
</evidence>
<keyword evidence="6" id="KW-0472">Membrane</keyword>
<dbReference type="Gene3D" id="2.102.10.10">
    <property type="entry name" value="Rieske [2Fe-2S] iron-sulphur domain"/>
    <property type="match status" value="1"/>
</dbReference>
<evidence type="ECO:0000256" key="4">
    <source>
        <dbReference type="ARBA" id="ARBA00023014"/>
    </source>
</evidence>
<evidence type="ECO:0000256" key="6">
    <source>
        <dbReference type="SAM" id="Phobius"/>
    </source>
</evidence>
<keyword evidence="8" id="KW-0560">Oxidoreductase</keyword>
<proteinExistence type="predicted"/>
<dbReference type="Pfam" id="PF00355">
    <property type="entry name" value="Rieske"/>
    <property type="match status" value="1"/>
</dbReference>
<reference evidence="8 9" key="1">
    <citation type="submission" date="2023-07" db="EMBL/GenBank/DDBJ databases">
        <title>Genomic Encyclopedia of Type Strains, Phase IV (KMG-IV): sequencing the most valuable type-strain genomes for metagenomic binning, comparative biology and taxonomic classification.</title>
        <authorList>
            <person name="Goeker M."/>
        </authorList>
    </citation>
    <scope>NUCLEOTIDE SEQUENCE [LARGE SCALE GENOMIC DNA]</scope>
    <source>
        <strain evidence="8 9">DSM 17740</strain>
    </source>
</reference>
<dbReference type="PROSITE" id="PS51318">
    <property type="entry name" value="TAT"/>
    <property type="match status" value="1"/>
</dbReference>
<keyword evidence="5" id="KW-1015">Disulfide bond</keyword>
<keyword evidence="6" id="KW-0812">Transmembrane</keyword>
<organism evidence="8 9">
    <name type="scientific">Caldalkalibacillus uzonensis</name>
    <dbReference type="NCBI Taxonomy" id="353224"/>
    <lineage>
        <taxon>Bacteria</taxon>
        <taxon>Bacillati</taxon>
        <taxon>Bacillota</taxon>
        <taxon>Bacilli</taxon>
        <taxon>Bacillales</taxon>
        <taxon>Bacillaceae</taxon>
        <taxon>Caldalkalibacillus</taxon>
    </lineage>
</organism>
<dbReference type="PANTHER" id="PTHR10134">
    <property type="entry name" value="CYTOCHROME B-C1 COMPLEX SUBUNIT RIESKE, MITOCHONDRIAL"/>
    <property type="match status" value="1"/>
</dbReference>
<dbReference type="Proteomes" id="UP001232445">
    <property type="component" value="Unassembled WGS sequence"/>
</dbReference>
<evidence type="ECO:0000313" key="8">
    <source>
        <dbReference type="EMBL" id="MDQ0337638.1"/>
    </source>
</evidence>
<feature type="domain" description="Rieske" evidence="7">
    <location>
        <begin position="92"/>
        <end position="161"/>
    </location>
</feature>
<dbReference type="PROSITE" id="PS51296">
    <property type="entry name" value="RIESKE"/>
    <property type="match status" value="1"/>
</dbReference>
<dbReference type="EC" id="1.10.2.-" evidence="8"/>
<dbReference type="InterPro" id="IPR014349">
    <property type="entry name" value="Rieske_Fe-S_prot"/>
</dbReference>
<keyword evidence="4" id="KW-0411">Iron-sulfur</keyword>
<dbReference type="InterPro" id="IPR006311">
    <property type="entry name" value="TAT_signal"/>
</dbReference>
<dbReference type="RefSeq" id="WP_307334898.1">
    <property type="nucleotide sequence ID" value="NZ_JAUSUQ010000001.1"/>
</dbReference>
<dbReference type="InterPro" id="IPR036922">
    <property type="entry name" value="Rieske_2Fe-2S_sf"/>
</dbReference>
<name>A0ABU0CNH8_9BACI</name>
<gene>
    <name evidence="8" type="ORF">J2S00_000408</name>
</gene>
<comment type="caution">
    <text evidence="8">The sequence shown here is derived from an EMBL/GenBank/DDBJ whole genome shotgun (WGS) entry which is preliminary data.</text>
</comment>
<dbReference type="EMBL" id="JAUSUQ010000001">
    <property type="protein sequence ID" value="MDQ0337638.1"/>
    <property type="molecule type" value="Genomic_DNA"/>
</dbReference>
<protein>
    <submittedName>
        <fullName evidence="8">Menaquinol-cytochrome c reductase iron-sulfur subunit</fullName>
        <ecNumber evidence="8">1.10.2.-</ecNumber>
    </submittedName>
</protein>
<keyword evidence="6" id="KW-1133">Transmembrane helix</keyword>
<accession>A0ABU0CNH8</accession>